<dbReference type="Pfam" id="PF01522">
    <property type="entry name" value="Polysacc_deac_1"/>
    <property type="match status" value="1"/>
</dbReference>
<dbReference type="InterPro" id="IPR002509">
    <property type="entry name" value="NODB_dom"/>
</dbReference>
<dbReference type="EMBL" id="MAYT01000023">
    <property type="protein sequence ID" value="OCA87033.1"/>
    <property type="molecule type" value="Genomic_DNA"/>
</dbReference>
<dbReference type="Proteomes" id="UP000092578">
    <property type="component" value="Unassembled WGS sequence"/>
</dbReference>
<sequence length="265" mass="30448">MRKLTILFTLLLLIGCSNQGVQEQKKETAPPAEKKALNQQTDKGEGDRLADKERKAPLYRVNQRNWSIEPIGKANPAAVLLTIDDAPEKYALEMAKILKKEKASAIFFVNGKFLEEDDNKRMLEEIAHMGFEIGNHTYSHKDLKSLPEAEQKEEILKVNEMVEKVTGKRPVFFRAPFGHYTDFSKQVILEEKMIPMNWTYGYDWEKEYQKKESLSDVMVNTPFLINGASLLMHDRQWTKEALSDIVSGIRGKGYEIIDPKTIQIK</sequence>
<evidence type="ECO:0000256" key="1">
    <source>
        <dbReference type="SAM" id="MobiDB-lite"/>
    </source>
</evidence>
<evidence type="ECO:0000256" key="2">
    <source>
        <dbReference type="SAM" id="SignalP"/>
    </source>
</evidence>
<dbReference type="SUPFAM" id="SSF88713">
    <property type="entry name" value="Glycoside hydrolase/deacetylase"/>
    <property type="match status" value="1"/>
</dbReference>
<evidence type="ECO:0000259" key="3">
    <source>
        <dbReference type="PROSITE" id="PS51677"/>
    </source>
</evidence>
<dbReference type="Gene3D" id="3.20.20.370">
    <property type="entry name" value="Glycoside hydrolase/deacetylase"/>
    <property type="match status" value="1"/>
</dbReference>
<dbReference type="InterPro" id="IPR050248">
    <property type="entry name" value="Polysacc_deacetylase_ArnD"/>
</dbReference>
<dbReference type="PANTHER" id="PTHR10587">
    <property type="entry name" value="GLYCOSYL TRANSFERASE-RELATED"/>
    <property type="match status" value="1"/>
</dbReference>
<keyword evidence="5" id="KW-1185">Reference proteome</keyword>
<organism evidence="4 5">
    <name type="scientific">Pseudobacillus wudalianchiensis</name>
    <dbReference type="NCBI Taxonomy" id="1743143"/>
    <lineage>
        <taxon>Bacteria</taxon>
        <taxon>Bacillati</taxon>
        <taxon>Bacillota</taxon>
        <taxon>Bacilli</taxon>
        <taxon>Bacillales</taxon>
        <taxon>Bacillaceae</taxon>
        <taxon>Pseudobacillus</taxon>
    </lineage>
</organism>
<dbReference type="CDD" id="cd10917">
    <property type="entry name" value="CE4_NodB_like_6s_7s"/>
    <property type="match status" value="1"/>
</dbReference>
<dbReference type="RefSeq" id="WP_065410494.1">
    <property type="nucleotide sequence ID" value="NZ_MAYT01000023.1"/>
</dbReference>
<protein>
    <submittedName>
        <fullName evidence="4">Polysaccharide deacetylase</fullName>
    </submittedName>
</protein>
<feature type="region of interest" description="Disordered" evidence="1">
    <location>
        <begin position="24"/>
        <end position="54"/>
    </location>
</feature>
<dbReference type="AlphaFoldDB" id="A0A1B9AT51"/>
<dbReference type="PROSITE" id="PS51257">
    <property type="entry name" value="PROKAR_LIPOPROTEIN"/>
    <property type="match status" value="1"/>
</dbReference>
<dbReference type="PROSITE" id="PS51677">
    <property type="entry name" value="NODB"/>
    <property type="match status" value="1"/>
</dbReference>
<dbReference type="GO" id="GO:0016810">
    <property type="term" value="F:hydrolase activity, acting on carbon-nitrogen (but not peptide) bonds"/>
    <property type="evidence" value="ECO:0007669"/>
    <property type="project" value="InterPro"/>
</dbReference>
<keyword evidence="2" id="KW-0732">Signal</keyword>
<feature type="chain" id="PRO_5039056360" evidence="2">
    <location>
        <begin position="20"/>
        <end position="265"/>
    </location>
</feature>
<gene>
    <name evidence="4" type="ORF">A8F95_07080</name>
</gene>
<dbReference type="GO" id="GO:0005975">
    <property type="term" value="P:carbohydrate metabolic process"/>
    <property type="evidence" value="ECO:0007669"/>
    <property type="project" value="InterPro"/>
</dbReference>
<dbReference type="InterPro" id="IPR011330">
    <property type="entry name" value="Glyco_hydro/deAcase_b/a-brl"/>
</dbReference>
<feature type="signal peptide" evidence="2">
    <location>
        <begin position="1"/>
        <end position="19"/>
    </location>
</feature>
<evidence type="ECO:0000313" key="5">
    <source>
        <dbReference type="Proteomes" id="UP000092578"/>
    </source>
</evidence>
<proteinExistence type="predicted"/>
<comment type="caution">
    <text evidence="4">The sequence shown here is derived from an EMBL/GenBank/DDBJ whole genome shotgun (WGS) entry which is preliminary data.</text>
</comment>
<accession>A0A1B9AT51</accession>
<evidence type="ECO:0000313" key="4">
    <source>
        <dbReference type="EMBL" id="OCA87033.1"/>
    </source>
</evidence>
<reference evidence="5" key="1">
    <citation type="submission" date="2016-05" db="EMBL/GenBank/DDBJ databases">
        <authorList>
            <person name="Liu B."/>
            <person name="Wang J."/>
            <person name="Zhu Y."/>
            <person name="Liu G."/>
            <person name="Chen Q."/>
            <person name="Chen Z."/>
            <person name="Lan J."/>
            <person name="Che J."/>
            <person name="Ge C."/>
            <person name="Shi H."/>
            <person name="Pan Z."/>
            <person name="Liu X."/>
        </authorList>
    </citation>
    <scope>NUCLEOTIDE SEQUENCE [LARGE SCALE GENOMIC DNA]</scope>
    <source>
        <strain evidence="5">FJAT-27215</strain>
    </source>
</reference>
<feature type="domain" description="NodB homology" evidence="3">
    <location>
        <begin position="77"/>
        <end position="257"/>
    </location>
</feature>
<name>A0A1B9AT51_9BACI</name>